<evidence type="ECO:0000256" key="8">
    <source>
        <dbReference type="ARBA" id="ARBA00022723"/>
    </source>
</evidence>
<dbReference type="EC" id="1.16.1.1" evidence="4"/>
<dbReference type="InterPro" id="IPR016156">
    <property type="entry name" value="FAD/NAD-linked_Rdtase_dimer_sf"/>
</dbReference>
<dbReference type="InterPro" id="IPR001100">
    <property type="entry name" value="Pyr_nuc-diS_OxRdtase"/>
</dbReference>
<keyword evidence="6" id="KW-0475">Mercuric resistance</keyword>
<evidence type="ECO:0000256" key="13">
    <source>
        <dbReference type="ARBA" id="ARBA00023157"/>
    </source>
</evidence>
<dbReference type="NCBIfam" id="TIGR02053">
    <property type="entry name" value="MerA"/>
    <property type="match status" value="1"/>
</dbReference>
<keyword evidence="8" id="KW-0479">Metal-binding</keyword>
<evidence type="ECO:0000259" key="18">
    <source>
        <dbReference type="Pfam" id="PF07992"/>
    </source>
</evidence>
<dbReference type="InterPro" id="IPR004099">
    <property type="entry name" value="Pyr_nucl-diS_OxRdtase_dimer"/>
</dbReference>
<evidence type="ECO:0000313" key="19">
    <source>
        <dbReference type="EMBL" id="KKM15417.1"/>
    </source>
</evidence>
<dbReference type="PANTHER" id="PTHR43014">
    <property type="entry name" value="MERCURIC REDUCTASE"/>
    <property type="match status" value="1"/>
</dbReference>
<evidence type="ECO:0000256" key="10">
    <source>
        <dbReference type="ARBA" id="ARBA00022857"/>
    </source>
</evidence>
<evidence type="ECO:0000256" key="9">
    <source>
        <dbReference type="ARBA" id="ARBA00022827"/>
    </source>
</evidence>
<accession>A0A0F9HJS3</accession>
<dbReference type="GO" id="GO:0050661">
    <property type="term" value="F:NADP binding"/>
    <property type="evidence" value="ECO:0007669"/>
    <property type="project" value="InterPro"/>
</dbReference>
<keyword evidence="7" id="KW-0285">Flavoprotein</keyword>
<dbReference type="PRINTS" id="PR00411">
    <property type="entry name" value="PNDRDTASEI"/>
</dbReference>
<dbReference type="EMBL" id="LAZR01014912">
    <property type="protein sequence ID" value="KKM15417.1"/>
    <property type="molecule type" value="Genomic_DNA"/>
</dbReference>
<dbReference type="InterPro" id="IPR036188">
    <property type="entry name" value="FAD/NAD-bd_sf"/>
</dbReference>
<dbReference type="GO" id="GO:0016668">
    <property type="term" value="F:oxidoreductase activity, acting on a sulfur group of donors, NAD(P) as acceptor"/>
    <property type="evidence" value="ECO:0007669"/>
    <property type="project" value="InterPro"/>
</dbReference>
<evidence type="ECO:0000259" key="17">
    <source>
        <dbReference type="Pfam" id="PF02852"/>
    </source>
</evidence>
<dbReference type="PROSITE" id="PS00076">
    <property type="entry name" value="PYRIDINE_REDOX_1"/>
    <property type="match status" value="1"/>
</dbReference>
<keyword evidence="10" id="KW-0521">NADP</keyword>
<evidence type="ECO:0000256" key="2">
    <source>
        <dbReference type="ARBA" id="ARBA00007532"/>
    </source>
</evidence>
<comment type="caution">
    <text evidence="19">The sequence shown here is derived from an EMBL/GenBank/DDBJ whole genome shotgun (WGS) entry which is preliminary data.</text>
</comment>
<feature type="domain" description="Pyridine nucleotide-disulphide oxidoreductase dimerisation" evidence="17">
    <location>
        <begin position="344"/>
        <end position="439"/>
    </location>
</feature>
<sequence>MKKYDIAIIGGGAGGFAAAIRAHELGAKAVMINSGLPLGGTCVNVGCVPSKALLYAGEILHLATHHGVDGIELGVKQFDFKRVVAEEMALVEEMREEKYRKVLDSLDSTEFIDGRARFASPHELEVDGVAIAADKIVIATGSSARVPDIEGIEETGYITHIEALKLKTLPRNLIIIGAGPVGLEFAQMFSRFGSKVTVLKRSPSIFPQSEENVVEQLVNVLEGEGIEFRRGVKFIGAGMDGDKKVLTYGMDGKVEKVVGDEILIAAGKVPNTEGMNLEKAGVEVDKSRAIKVNEHFQTTASHIYAAGDVAALPMRLEITAGNEGSRAAENALAGSKLSIDYDTVPYTIFTDPQLAGVGITEEESMRRMGKCLCRTVSLEAVPKAIIINRTEGMVKMVIHPDTKVILGVHILSPQAGELVAWAATLVKNGNTIHDVLDTLPM</sequence>
<dbReference type="GO" id="GO:0050660">
    <property type="term" value="F:flavin adenine dinucleotide binding"/>
    <property type="evidence" value="ECO:0007669"/>
    <property type="project" value="InterPro"/>
</dbReference>
<evidence type="ECO:0000256" key="5">
    <source>
        <dbReference type="ARBA" id="ARBA00014791"/>
    </source>
</evidence>
<dbReference type="SUPFAM" id="SSF55424">
    <property type="entry name" value="FAD/NAD-linked reductases, dimerisation (C-terminal) domain"/>
    <property type="match status" value="1"/>
</dbReference>
<feature type="domain" description="FAD/NAD(P)-binding" evidence="18">
    <location>
        <begin position="4"/>
        <end position="315"/>
    </location>
</feature>
<comment type="similarity">
    <text evidence="2">Belongs to the class-I pyridine nucleotide-disulfide oxidoreductase family.</text>
</comment>
<evidence type="ECO:0000256" key="4">
    <source>
        <dbReference type="ARBA" id="ARBA00012661"/>
    </source>
</evidence>
<dbReference type="Pfam" id="PF07992">
    <property type="entry name" value="Pyr_redox_2"/>
    <property type="match status" value="1"/>
</dbReference>
<gene>
    <name evidence="19" type="ORF">LCGC14_1696240</name>
</gene>
<comment type="cofactor">
    <cofactor evidence="1">
        <name>FAD</name>
        <dbReference type="ChEBI" id="CHEBI:57692"/>
    </cofactor>
</comment>
<dbReference type="Gene3D" id="3.30.390.30">
    <property type="match status" value="1"/>
</dbReference>
<comment type="catalytic activity">
    <reaction evidence="16">
        <text>Hg + NADP(+) + H(+) = Hg(2+) + NADPH</text>
        <dbReference type="Rhea" id="RHEA:23856"/>
        <dbReference type="ChEBI" id="CHEBI:15378"/>
        <dbReference type="ChEBI" id="CHEBI:16170"/>
        <dbReference type="ChEBI" id="CHEBI:16793"/>
        <dbReference type="ChEBI" id="CHEBI:57783"/>
        <dbReference type="ChEBI" id="CHEBI:58349"/>
        <dbReference type="EC" id="1.16.1.1"/>
    </reaction>
</comment>
<dbReference type="Pfam" id="PF02852">
    <property type="entry name" value="Pyr_redox_dim"/>
    <property type="match status" value="1"/>
</dbReference>
<evidence type="ECO:0000256" key="16">
    <source>
        <dbReference type="ARBA" id="ARBA00048984"/>
    </source>
</evidence>
<dbReference type="GO" id="GO:0003955">
    <property type="term" value="F:NAD(P)H dehydrogenase (quinone) activity"/>
    <property type="evidence" value="ECO:0007669"/>
    <property type="project" value="TreeGrafter"/>
</dbReference>
<evidence type="ECO:0000256" key="14">
    <source>
        <dbReference type="ARBA" id="ARBA00023284"/>
    </source>
</evidence>
<keyword evidence="9" id="KW-0274">FAD</keyword>
<evidence type="ECO:0000256" key="15">
    <source>
        <dbReference type="ARBA" id="ARBA00031725"/>
    </source>
</evidence>
<evidence type="ECO:0000256" key="7">
    <source>
        <dbReference type="ARBA" id="ARBA00022630"/>
    </source>
</evidence>
<dbReference type="Gene3D" id="3.50.50.60">
    <property type="entry name" value="FAD/NAD(P)-binding domain"/>
    <property type="match status" value="2"/>
</dbReference>
<dbReference type="PANTHER" id="PTHR43014:SF2">
    <property type="entry name" value="MERCURIC REDUCTASE"/>
    <property type="match status" value="1"/>
</dbReference>
<reference evidence="19" key="1">
    <citation type="journal article" date="2015" name="Nature">
        <title>Complex archaea that bridge the gap between prokaryotes and eukaryotes.</title>
        <authorList>
            <person name="Spang A."/>
            <person name="Saw J.H."/>
            <person name="Jorgensen S.L."/>
            <person name="Zaremba-Niedzwiedzka K."/>
            <person name="Martijn J."/>
            <person name="Lind A.E."/>
            <person name="van Eijk R."/>
            <person name="Schleper C."/>
            <person name="Guy L."/>
            <person name="Ettema T.J."/>
        </authorList>
    </citation>
    <scope>NUCLEOTIDE SEQUENCE</scope>
</reference>
<dbReference type="InterPro" id="IPR012999">
    <property type="entry name" value="Pyr_OxRdtase_I_AS"/>
</dbReference>
<protein>
    <recommendedName>
        <fullName evidence="5">Mercuric reductase</fullName>
        <ecNumber evidence="4">1.16.1.1</ecNumber>
    </recommendedName>
    <alternativeName>
        <fullName evidence="15">Hg(II) reductase</fullName>
    </alternativeName>
</protein>
<evidence type="ECO:0000256" key="6">
    <source>
        <dbReference type="ARBA" id="ARBA00022466"/>
    </source>
</evidence>
<dbReference type="SUPFAM" id="SSF51905">
    <property type="entry name" value="FAD/NAD(P)-binding domain"/>
    <property type="match status" value="1"/>
</dbReference>
<dbReference type="PRINTS" id="PR00368">
    <property type="entry name" value="FADPNR"/>
</dbReference>
<dbReference type="GO" id="GO:0050787">
    <property type="term" value="P:detoxification of mercury ion"/>
    <property type="evidence" value="ECO:0007669"/>
    <property type="project" value="InterPro"/>
</dbReference>
<keyword evidence="13" id="KW-1015">Disulfide bond</keyword>
<dbReference type="InterPro" id="IPR023753">
    <property type="entry name" value="FAD/NAD-binding_dom"/>
</dbReference>
<dbReference type="GO" id="GO:0016152">
    <property type="term" value="F:mercury (II) reductase (NADP+) activity"/>
    <property type="evidence" value="ECO:0007669"/>
    <property type="project" value="UniProtKB-EC"/>
</dbReference>
<dbReference type="AlphaFoldDB" id="A0A0F9HJS3"/>
<feature type="non-terminal residue" evidence="19">
    <location>
        <position position="441"/>
    </location>
</feature>
<dbReference type="GO" id="GO:0045340">
    <property type="term" value="F:mercury ion binding"/>
    <property type="evidence" value="ECO:0007669"/>
    <property type="project" value="InterPro"/>
</dbReference>
<evidence type="ECO:0000256" key="1">
    <source>
        <dbReference type="ARBA" id="ARBA00001974"/>
    </source>
</evidence>
<keyword evidence="11" id="KW-0476">Mercury</keyword>
<keyword evidence="14" id="KW-0676">Redox-active center</keyword>
<evidence type="ECO:0000256" key="12">
    <source>
        <dbReference type="ARBA" id="ARBA00023002"/>
    </source>
</evidence>
<proteinExistence type="inferred from homology"/>
<evidence type="ECO:0000256" key="3">
    <source>
        <dbReference type="ARBA" id="ARBA00011738"/>
    </source>
</evidence>
<name>A0A0F9HJS3_9ZZZZ</name>
<comment type="subunit">
    <text evidence="3">Homodimer.</text>
</comment>
<dbReference type="PIRSF" id="PIRSF000350">
    <property type="entry name" value="Mercury_reductase_MerA"/>
    <property type="match status" value="1"/>
</dbReference>
<evidence type="ECO:0000256" key="11">
    <source>
        <dbReference type="ARBA" id="ARBA00022914"/>
    </source>
</evidence>
<dbReference type="InterPro" id="IPR021179">
    <property type="entry name" value="Mercury_reductase_MerA"/>
</dbReference>
<organism evidence="19">
    <name type="scientific">marine sediment metagenome</name>
    <dbReference type="NCBI Taxonomy" id="412755"/>
    <lineage>
        <taxon>unclassified sequences</taxon>
        <taxon>metagenomes</taxon>
        <taxon>ecological metagenomes</taxon>
    </lineage>
</organism>
<keyword evidence="12" id="KW-0560">Oxidoreductase</keyword>